<dbReference type="Proteomes" id="UP000054821">
    <property type="component" value="Unassembled WGS sequence"/>
</dbReference>
<dbReference type="EMBL" id="JPDN02000064">
    <property type="protein sequence ID" value="PON20628.1"/>
    <property type="molecule type" value="Genomic_DNA"/>
</dbReference>
<dbReference type="RefSeq" id="XP_024404443.1">
    <property type="nucleotide sequence ID" value="XM_024550814.1"/>
</dbReference>
<reference evidence="2 3" key="1">
    <citation type="journal article" date="2016" name="Genome Announc.">
        <title>Draft Whole-Genome Sequence of Trichoderma gamsii T6085, a Promising Biocontrol Agent of Fusarium Head Blight on Wheat.</title>
        <authorList>
            <person name="Baroncelli R."/>
            <person name="Zapparata A."/>
            <person name="Piaggeschi G."/>
            <person name="Sarrocco S."/>
            <person name="Vannacci G."/>
        </authorList>
    </citation>
    <scope>NUCLEOTIDE SEQUENCE [LARGE SCALE GENOMIC DNA]</scope>
    <source>
        <strain evidence="2 3">T6085</strain>
    </source>
</reference>
<evidence type="ECO:0000313" key="3">
    <source>
        <dbReference type="Proteomes" id="UP000054821"/>
    </source>
</evidence>
<gene>
    <name evidence="2" type="ORF">TGAM01_v210502</name>
</gene>
<dbReference type="Pfam" id="PF20248">
    <property type="entry name" value="DUF6603"/>
    <property type="match status" value="1"/>
</dbReference>
<name>A0A2P4Z8L7_9HYPO</name>
<dbReference type="GeneID" id="29989673"/>
<comment type="caution">
    <text evidence="2">The sequence shown here is derived from an EMBL/GenBank/DDBJ whole genome shotgun (WGS) entry which is preliminary data.</text>
</comment>
<dbReference type="InterPro" id="IPR046538">
    <property type="entry name" value="DUF6603"/>
</dbReference>
<evidence type="ECO:0000259" key="1">
    <source>
        <dbReference type="Pfam" id="PF20248"/>
    </source>
</evidence>
<accession>A0A2P4Z8L7</accession>
<organism evidence="2 3">
    <name type="scientific">Trichoderma gamsii</name>
    <dbReference type="NCBI Taxonomy" id="398673"/>
    <lineage>
        <taxon>Eukaryota</taxon>
        <taxon>Fungi</taxon>
        <taxon>Dikarya</taxon>
        <taxon>Ascomycota</taxon>
        <taxon>Pezizomycotina</taxon>
        <taxon>Sordariomycetes</taxon>
        <taxon>Hypocreomycetidae</taxon>
        <taxon>Hypocreales</taxon>
        <taxon>Hypocreaceae</taxon>
        <taxon>Trichoderma</taxon>
    </lineage>
</organism>
<dbReference type="STRING" id="398673.A0A2P4Z8L7"/>
<protein>
    <recommendedName>
        <fullName evidence="1">DUF6603 domain-containing protein</fullName>
    </recommendedName>
</protein>
<keyword evidence="3" id="KW-1185">Reference proteome</keyword>
<evidence type="ECO:0000313" key="2">
    <source>
        <dbReference type="EMBL" id="PON20628.1"/>
    </source>
</evidence>
<proteinExistence type="predicted"/>
<sequence>MDSVNTMDNNACKAIQGNGEKDLKPKKSATTKKWTLKASVEALNFGALYGLLDPNAQDDVVAVLGHYKLAELDLVYNYSSDGKGSSFKLSGKMILDKVALSMAYTYDQNGWSVAAWLTAEALGGKNLLLGDIIDSLAGNNGDDVEELPDFIRNLPIIKGSGDKIINIICVKMSKKNSKPAAANENREDSYILFEASVSLGSFQVNFVHHRDLSQNSTDPPKRVFRVAIGELPTLKVDTLGELPQPFDEIVYLWVQDKKSQKQIGKEVGLTEDEVKRINKGIEGSDSPSADWLFYRDTRKPESRKPTDVVLAAGSHFMVLAKKANEKTAILDYTLGRKKKQQQQSGLAVLAGRGDGGAKGGKGKSAMAACKKVIGAISISNIGLRFEDNVLSVILDATFRLGPIGFTFIEAAIGIDLKNKTLRDLTIDNVKFDLSGLAVAFDQPPIRIGGIFVHKKAGGMEYFAGGIVISLEPYQFVAGGLYGKVKLSKDGGPYETAFVFAKLVGPLIELEFAEISGITGGFGYNSEIKVPTVETVTQFPFLQGSDMSDDLLTYLGKLVSIDGTGSFTVRQGAMWLAAGLRVSAVQMLDIDAVFVVAWNPSITLGIFGVGVANIPKNKESRTMAHVELGILAVVDFGAGVFKAEMQLAPSSYIFDPSCSLTGGFALYYWFNDKVPERSGEWVFTIGGYHRSFKRPDYYPNPPRLGIHWKVGSNISIVGEAYLAITPKCCMAGGRLQATLTAGPLRAWFAAWADFLINFLPFDFWGQVGVSVGISCKVDLLITSFTVSAEVGAQLDLMGPPLRGRVKVDFWVVSFTVNFGPDVKKDNPPNLKQFYDMALVSGKPESLAASFMSVAHAGAAAPNTGKDSPHVFTCRGGLVQDDNKDKAAATEEKTVWNVKADEFVLAIDVRFALTYAKVSRPQEFGENPDLPEWDKNGDYLLYAKPMQISSNILSTLTVDILPVKPKAELLAEDDKPTDENWRVTPIIKEVPSALWGEYKASENPRETGKNDIGTLLDGKKGTLPRIMGLNIKPPKPKLADDAIGTFDAIEAMKMAVFIEKETPEFKGLKPADSAFYASKEDDRYNKVKKIWDETPVAPRAEIVDILGKGLGWTTSFTTATPTRLVENLGTLLMAPPQISVA</sequence>
<dbReference type="AlphaFoldDB" id="A0A2P4Z8L7"/>
<feature type="domain" description="DUF6603" evidence="1">
    <location>
        <begin position="370"/>
        <end position="854"/>
    </location>
</feature>